<dbReference type="OrthoDB" id="3169239at2"/>
<proteinExistence type="inferred from homology"/>
<sequence>MSAPDHPTVFDPWELGRCELANRVVMAPMTRNRADDDGVLPDYAATYYAQRAGAGLIVTEGTQPSAAGKGYPGTPGVHSDDQERAWARVADAVHAAGGRIFCQLMHTGRIGHQSHIPADARVVAPSAVAANLEVETADRTMVPAPVPVELDDAGIARIVEDFASAATRAVRAGLDGVELHAANGYLLHQFLSPGTNRRTDRWGGSPENRARFVAEVTTAVAEAVGADRVGVRISPGGQFNDMADKGNDDTYVALVEALAPLRPAYLHSLRRRSSPLHEQLRALWPTAYVLNTGFMGASELDDVAPLVADGHADLVSVGRLFISNPDLVARWRHGLPRAAWDEDTFFTAGERGYVDYPAHTVPEPTPRSSS</sequence>
<evidence type="ECO:0000313" key="6">
    <source>
        <dbReference type="Proteomes" id="UP000321685"/>
    </source>
</evidence>
<feature type="domain" description="NADH:flavin oxidoreductase/NADH oxidase N-terminal" evidence="4">
    <location>
        <begin position="9"/>
        <end position="336"/>
    </location>
</feature>
<dbReference type="Pfam" id="PF00724">
    <property type="entry name" value="Oxidored_FMN"/>
    <property type="match status" value="1"/>
</dbReference>
<evidence type="ECO:0000256" key="3">
    <source>
        <dbReference type="ARBA" id="ARBA00023002"/>
    </source>
</evidence>
<gene>
    <name evidence="5" type="ORF">PSU4_43440</name>
</gene>
<dbReference type="InterPro" id="IPR013785">
    <property type="entry name" value="Aldolase_TIM"/>
</dbReference>
<organism evidence="5 6">
    <name type="scientific">Pseudonocardia sulfidoxydans NBRC 16205</name>
    <dbReference type="NCBI Taxonomy" id="1223511"/>
    <lineage>
        <taxon>Bacteria</taxon>
        <taxon>Bacillati</taxon>
        <taxon>Actinomycetota</taxon>
        <taxon>Actinomycetes</taxon>
        <taxon>Pseudonocardiales</taxon>
        <taxon>Pseudonocardiaceae</taxon>
        <taxon>Pseudonocardia</taxon>
    </lineage>
</organism>
<dbReference type="GO" id="GO:0010181">
    <property type="term" value="F:FMN binding"/>
    <property type="evidence" value="ECO:0007669"/>
    <property type="project" value="InterPro"/>
</dbReference>
<evidence type="ECO:0000256" key="2">
    <source>
        <dbReference type="ARBA" id="ARBA00005979"/>
    </source>
</evidence>
<evidence type="ECO:0000259" key="4">
    <source>
        <dbReference type="Pfam" id="PF00724"/>
    </source>
</evidence>
<dbReference type="PANTHER" id="PTHR22893">
    <property type="entry name" value="NADH OXIDOREDUCTASE-RELATED"/>
    <property type="match status" value="1"/>
</dbReference>
<name>A0A511DKP3_9PSEU</name>
<comment type="similarity">
    <text evidence="2">Belongs to the NADH:flavin oxidoreductase/NADH oxidase family.</text>
</comment>
<protein>
    <submittedName>
        <fullName evidence="5">Alkene reductase</fullName>
    </submittedName>
</protein>
<keyword evidence="6" id="KW-1185">Reference proteome</keyword>
<accession>A0A511DKP3</accession>
<dbReference type="InterPro" id="IPR045247">
    <property type="entry name" value="Oye-like"/>
</dbReference>
<dbReference type="FunFam" id="3.20.20.70:FF:000059">
    <property type="entry name" value="N-ethylmaleimide reductase, FMN-linked"/>
    <property type="match status" value="1"/>
</dbReference>
<dbReference type="GO" id="GO:0016628">
    <property type="term" value="F:oxidoreductase activity, acting on the CH-CH group of donors, NAD or NADP as acceptor"/>
    <property type="evidence" value="ECO:0007669"/>
    <property type="project" value="UniProtKB-ARBA"/>
</dbReference>
<dbReference type="SUPFAM" id="SSF51395">
    <property type="entry name" value="FMN-linked oxidoreductases"/>
    <property type="match status" value="1"/>
</dbReference>
<dbReference type="PANTHER" id="PTHR22893:SF91">
    <property type="entry name" value="NADPH DEHYDROGENASE 2-RELATED"/>
    <property type="match status" value="1"/>
</dbReference>
<dbReference type="InterPro" id="IPR001155">
    <property type="entry name" value="OxRdtase_FMN_N"/>
</dbReference>
<dbReference type="CDD" id="cd02933">
    <property type="entry name" value="OYE_like_FMN"/>
    <property type="match status" value="1"/>
</dbReference>
<comment type="cofactor">
    <cofactor evidence="1">
        <name>FMN</name>
        <dbReference type="ChEBI" id="CHEBI:58210"/>
    </cofactor>
</comment>
<reference evidence="5 6" key="1">
    <citation type="submission" date="2019-07" db="EMBL/GenBank/DDBJ databases">
        <title>Whole genome shotgun sequence of Pseudonocardia sulfidoxydans NBRC 16205.</title>
        <authorList>
            <person name="Hosoyama A."/>
            <person name="Uohara A."/>
            <person name="Ohji S."/>
            <person name="Ichikawa N."/>
        </authorList>
    </citation>
    <scope>NUCLEOTIDE SEQUENCE [LARGE SCALE GENOMIC DNA]</scope>
    <source>
        <strain evidence="5 6">NBRC 16205</strain>
    </source>
</reference>
<evidence type="ECO:0000313" key="5">
    <source>
        <dbReference type="EMBL" id="GEL25390.1"/>
    </source>
</evidence>
<dbReference type="AlphaFoldDB" id="A0A511DKP3"/>
<dbReference type="GO" id="GO:0005829">
    <property type="term" value="C:cytosol"/>
    <property type="evidence" value="ECO:0007669"/>
    <property type="project" value="UniProtKB-ARBA"/>
</dbReference>
<dbReference type="EMBL" id="BJVJ01000052">
    <property type="protein sequence ID" value="GEL25390.1"/>
    <property type="molecule type" value="Genomic_DNA"/>
</dbReference>
<evidence type="ECO:0000256" key="1">
    <source>
        <dbReference type="ARBA" id="ARBA00001917"/>
    </source>
</evidence>
<dbReference type="RefSeq" id="WP_147111494.1">
    <property type="nucleotide sequence ID" value="NZ_BJVJ01000052.1"/>
</dbReference>
<dbReference type="Proteomes" id="UP000321685">
    <property type="component" value="Unassembled WGS sequence"/>
</dbReference>
<dbReference type="Gene3D" id="3.20.20.70">
    <property type="entry name" value="Aldolase class I"/>
    <property type="match status" value="1"/>
</dbReference>
<keyword evidence="3" id="KW-0560">Oxidoreductase</keyword>
<comment type="caution">
    <text evidence="5">The sequence shown here is derived from an EMBL/GenBank/DDBJ whole genome shotgun (WGS) entry which is preliminary data.</text>
</comment>